<gene>
    <name evidence="3" type="ORF">N0B51_09245</name>
</gene>
<keyword evidence="1" id="KW-0732">Signal</keyword>
<dbReference type="PANTHER" id="PTHR30383:SF24">
    <property type="entry name" value="THIOESTERASE 1_PROTEASE 1_LYSOPHOSPHOLIPASE L1"/>
    <property type="match status" value="1"/>
</dbReference>
<dbReference type="RefSeq" id="WP_259962039.1">
    <property type="nucleotide sequence ID" value="NZ_JAOAMV010000004.1"/>
</dbReference>
<dbReference type="AlphaFoldDB" id="A0A9X2W193"/>
<dbReference type="InterPro" id="IPR036514">
    <property type="entry name" value="SGNH_hydro_sf"/>
</dbReference>
<sequence>MRVGGLSIILALGALGALAGCRDEAPVPEPAATPAATAAAAAEVSGPELRVLAFGDSLFAGYGLADPAKQSYPAMLEAALRAEGRNVRIANAGVSGETTAAGRQRLAFTLDAQPEKPDLVILELGGNDLLRGLPPEQTRANLAAMLDELKARGIPAVLYGLQAPPNYGAAWQETFDAIYPDLAKEYGAKLVPFVTEDVFTDPAMLQPDRIHPTARGVAALVAATDDAVAAALPPAG</sequence>
<feature type="signal peptide" evidence="1">
    <location>
        <begin position="1"/>
        <end position="19"/>
    </location>
</feature>
<accession>A0A9X2W193</accession>
<dbReference type="InterPro" id="IPR051532">
    <property type="entry name" value="Ester_Hydrolysis_Enzymes"/>
</dbReference>
<evidence type="ECO:0000313" key="4">
    <source>
        <dbReference type="Proteomes" id="UP001142648"/>
    </source>
</evidence>
<dbReference type="Gene3D" id="3.40.50.1110">
    <property type="entry name" value="SGNH hydrolase"/>
    <property type="match status" value="1"/>
</dbReference>
<organism evidence="3 4">
    <name type="scientific">Tsuneonella litorea</name>
    <dbReference type="NCBI Taxonomy" id="2976475"/>
    <lineage>
        <taxon>Bacteria</taxon>
        <taxon>Pseudomonadati</taxon>
        <taxon>Pseudomonadota</taxon>
        <taxon>Alphaproteobacteria</taxon>
        <taxon>Sphingomonadales</taxon>
        <taxon>Erythrobacteraceae</taxon>
        <taxon>Tsuneonella</taxon>
    </lineage>
</organism>
<feature type="chain" id="PRO_5040735014" evidence="1">
    <location>
        <begin position="20"/>
        <end position="236"/>
    </location>
</feature>
<evidence type="ECO:0000259" key="2">
    <source>
        <dbReference type="Pfam" id="PF13472"/>
    </source>
</evidence>
<dbReference type="SUPFAM" id="SSF52266">
    <property type="entry name" value="SGNH hydrolase"/>
    <property type="match status" value="1"/>
</dbReference>
<keyword evidence="4" id="KW-1185">Reference proteome</keyword>
<dbReference type="PANTHER" id="PTHR30383">
    <property type="entry name" value="THIOESTERASE 1/PROTEASE 1/LYSOPHOSPHOLIPASE L1"/>
    <property type="match status" value="1"/>
</dbReference>
<dbReference type="PROSITE" id="PS51257">
    <property type="entry name" value="PROKAR_LIPOPROTEIN"/>
    <property type="match status" value="1"/>
</dbReference>
<evidence type="ECO:0000256" key="1">
    <source>
        <dbReference type="SAM" id="SignalP"/>
    </source>
</evidence>
<dbReference type="Pfam" id="PF13472">
    <property type="entry name" value="Lipase_GDSL_2"/>
    <property type="match status" value="1"/>
</dbReference>
<dbReference type="GO" id="GO:0004622">
    <property type="term" value="F:phosphatidylcholine lysophospholipase activity"/>
    <property type="evidence" value="ECO:0007669"/>
    <property type="project" value="TreeGrafter"/>
</dbReference>
<evidence type="ECO:0000313" key="3">
    <source>
        <dbReference type="EMBL" id="MCT2559167.1"/>
    </source>
</evidence>
<comment type="caution">
    <text evidence="3">The sequence shown here is derived from an EMBL/GenBank/DDBJ whole genome shotgun (WGS) entry which is preliminary data.</text>
</comment>
<dbReference type="InterPro" id="IPR013830">
    <property type="entry name" value="SGNH_hydro"/>
</dbReference>
<feature type="domain" description="SGNH hydrolase-type esterase" evidence="2">
    <location>
        <begin position="53"/>
        <end position="218"/>
    </location>
</feature>
<dbReference type="EMBL" id="JAOAMV010000004">
    <property type="protein sequence ID" value="MCT2559167.1"/>
    <property type="molecule type" value="Genomic_DNA"/>
</dbReference>
<proteinExistence type="predicted"/>
<reference evidence="3" key="1">
    <citation type="submission" date="2022-09" db="EMBL/GenBank/DDBJ databases">
        <title>The genome sequence of Tsuneonella sp. YG55.</title>
        <authorList>
            <person name="Liu Y."/>
        </authorList>
    </citation>
    <scope>NUCLEOTIDE SEQUENCE</scope>
    <source>
        <strain evidence="3">YG55</strain>
    </source>
</reference>
<name>A0A9X2W193_9SPHN</name>
<dbReference type="Proteomes" id="UP001142648">
    <property type="component" value="Unassembled WGS sequence"/>
</dbReference>
<dbReference type="CDD" id="cd01822">
    <property type="entry name" value="Lysophospholipase_L1_like"/>
    <property type="match status" value="1"/>
</dbReference>
<protein>
    <submittedName>
        <fullName evidence="3">Arylesterase</fullName>
    </submittedName>
</protein>